<evidence type="ECO:0000313" key="13">
    <source>
        <dbReference type="Proteomes" id="UP000683360"/>
    </source>
</evidence>
<reference evidence="12" key="1">
    <citation type="submission" date="2021-03" db="EMBL/GenBank/DDBJ databases">
        <authorList>
            <person name="Bekaert M."/>
        </authorList>
    </citation>
    <scope>NUCLEOTIDE SEQUENCE</scope>
</reference>
<keyword evidence="9" id="KW-0807">Transducer</keyword>
<feature type="transmembrane region" description="Helical" evidence="10">
    <location>
        <begin position="114"/>
        <end position="137"/>
    </location>
</feature>
<feature type="transmembrane region" description="Helical" evidence="10">
    <location>
        <begin position="80"/>
        <end position="102"/>
    </location>
</feature>
<dbReference type="AlphaFoldDB" id="A0A8S3QJF8"/>
<comment type="caution">
    <text evidence="12">The sequence shown here is derived from an EMBL/GenBank/DDBJ whole genome shotgun (WGS) entry which is preliminary data.</text>
</comment>
<protein>
    <recommendedName>
        <fullName evidence="11">G-protein coupled receptors family 1 profile domain-containing protein</fullName>
    </recommendedName>
</protein>
<comment type="subcellular location">
    <subcellularLocation>
        <location evidence="1">Cell membrane</location>
        <topology evidence="1">Multi-pass membrane protein</topology>
    </subcellularLocation>
</comment>
<evidence type="ECO:0000256" key="3">
    <source>
        <dbReference type="ARBA" id="ARBA00022692"/>
    </source>
</evidence>
<dbReference type="PANTHER" id="PTHR24246:SF27">
    <property type="entry name" value="ADENOSINE RECEPTOR, ISOFORM A"/>
    <property type="match status" value="1"/>
</dbReference>
<keyword evidence="8" id="KW-0325">Glycoprotein</keyword>
<dbReference type="GO" id="GO:0005886">
    <property type="term" value="C:plasma membrane"/>
    <property type="evidence" value="ECO:0007669"/>
    <property type="project" value="UniProtKB-SubCell"/>
</dbReference>
<evidence type="ECO:0000256" key="7">
    <source>
        <dbReference type="ARBA" id="ARBA00023170"/>
    </source>
</evidence>
<keyword evidence="4 10" id="KW-1133">Transmembrane helix</keyword>
<dbReference type="PROSITE" id="PS50262">
    <property type="entry name" value="G_PROTEIN_RECEP_F1_2"/>
    <property type="match status" value="1"/>
</dbReference>
<keyword evidence="3 10" id="KW-0812">Transmembrane</keyword>
<keyword evidence="7" id="KW-0675">Receptor</keyword>
<evidence type="ECO:0000256" key="5">
    <source>
        <dbReference type="ARBA" id="ARBA00023040"/>
    </source>
</evidence>
<keyword evidence="5" id="KW-0297">G-protein coupled receptor</keyword>
<feature type="transmembrane region" description="Helical" evidence="10">
    <location>
        <begin position="6"/>
        <end position="26"/>
    </location>
</feature>
<feature type="transmembrane region" description="Helical" evidence="10">
    <location>
        <begin position="166"/>
        <end position="187"/>
    </location>
</feature>
<evidence type="ECO:0000256" key="1">
    <source>
        <dbReference type="ARBA" id="ARBA00004651"/>
    </source>
</evidence>
<name>A0A8S3QJF8_MYTED</name>
<dbReference type="Proteomes" id="UP000683360">
    <property type="component" value="Unassembled WGS sequence"/>
</dbReference>
<dbReference type="GO" id="GO:0004930">
    <property type="term" value="F:G protein-coupled receptor activity"/>
    <property type="evidence" value="ECO:0007669"/>
    <property type="project" value="UniProtKB-KW"/>
</dbReference>
<organism evidence="12 13">
    <name type="scientific">Mytilus edulis</name>
    <name type="common">Blue mussel</name>
    <dbReference type="NCBI Taxonomy" id="6550"/>
    <lineage>
        <taxon>Eukaryota</taxon>
        <taxon>Metazoa</taxon>
        <taxon>Spiralia</taxon>
        <taxon>Lophotrochozoa</taxon>
        <taxon>Mollusca</taxon>
        <taxon>Bivalvia</taxon>
        <taxon>Autobranchia</taxon>
        <taxon>Pteriomorphia</taxon>
        <taxon>Mytilida</taxon>
        <taxon>Mytiloidea</taxon>
        <taxon>Mytilidae</taxon>
        <taxon>Mytilinae</taxon>
        <taxon>Mytilus</taxon>
    </lineage>
</organism>
<sequence length="316" mass="35465">MKQEGTIVAVVISTLIVLLHICSIYVSITSKELKKNRFLVLALYLSLSDCAVGLQFMYHGFLNLLNSGFQNSAYLYQCMILKHLACGTVISSLLQTLVICLERLNATFTTKKRFLMILTGNPSVAFYFVMSHCIALVRFGVETVKGPVPCDGLQTITMTFILSHDVLSTTILMSVITCYSIVVYRMVKQQKMVDIQKGALSAWQITKKKRNGIRMRNNLITLGLIIIITSITVLPRSFVGFYAYSVAGPEKVSDLIMVVNTVFLLFNPLFDPLVYVLRIKKYREFLRCKCIKSNSLHVATTIPTAAKTKVIELEDC</sequence>
<dbReference type="EMBL" id="CAJPWZ010000560">
    <property type="protein sequence ID" value="CAG2196533.1"/>
    <property type="molecule type" value="Genomic_DNA"/>
</dbReference>
<evidence type="ECO:0000256" key="10">
    <source>
        <dbReference type="SAM" id="Phobius"/>
    </source>
</evidence>
<gene>
    <name evidence="12" type="ORF">MEDL_11410</name>
</gene>
<keyword evidence="2" id="KW-1003">Cell membrane</keyword>
<dbReference type="PANTHER" id="PTHR24246">
    <property type="entry name" value="OLFACTORY RECEPTOR AND ADENOSINE RECEPTOR"/>
    <property type="match status" value="1"/>
</dbReference>
<evidence type="ECO:0000256" key="4">
    <source>
        <dbReference type="ARBA" id="ARBA00022989"/>
    </source>
</evidence>
<evidence type="ECO:0000256" key="6">
    <source>
        <dbReference type="ARBA" id="ARBA00023136"/>
    </source>
</evidence>
<keyword evidence="6 10" id="KW-0472">Membrane</keyword>
<evidence type="ECO:0000256" key="9">
    <source>
        <dbReference type="ARBA" id="ARBA00023224"/>
    </source>
</evidence>
<dbReference type="OrthoDB" id="6106230at2759"/>
<evidence type="ECO:0000259" key="11">
    <source>
        <dbReference type="PROSITE" id="PS50262"/>
    </source>
</evidence>
<evidence type="ECO:0000256" key="2">
    <source>
        <dbReference type="ARBA" id="ARBA00022475"/>
    </source>
</evidence>
<proteinExistence type="predicted"/>
<feature type="transmembrane region" description="Helical" evidence="10">
    <location>
        <begin position="38"/>
        <end position="60"/>
    </location>
</feature>
<dbReference type="SUPFAM" id="SSF81321">
    <property type="entry name" value="Family A G protein-coupled receptor-like"/>
    <property type="match status" value="1"/>
</dbReference>
<dbReference type="Gene3D" id="1.20.1070.10">
    <property type="entry name" value="Rhodopsin 7-helix transmembrane proteins"/>
    <property type="match status" value="1"/>
</dbReference>
<evidence type="ECO:0000256" key="8">
    <source>
        <dbReference type="ARBA" id="ARBA00023180"/>
    </source>
</evidence>
<evidence type="ECO:0000313" key="12">
    <source>
        <dbReference type="EMBL" id="CAG2196533.1"/>
    </source>
</evidence>
<keyword evidence="13" id="KW-1185">Reference proteome</keyword>
<feature type="domain" description="G-protein coupled receptors family 1 profile" evidence="11">
    <location>
        <begin position="19"/>
        <end position="275"/>
    </location>
</feature>
<feature type="transmembrane region" description="Helical" evidence="10">
    <location>
        <begin position="255"/>
        <end position="277"/>
    </location>
</feature>
<feature type="transmembrane region" description="Helical" evidence="10">
    <location>
        <begin position="219"/>
        <end position="243"/>
    </location>
</feature>
<dbReference type="InterPro" id="IPR017452">
    <property type="entry name" value="GPCR_Rhodpsn_7TM"/>
</dbReference>
<accession>A0A8S3QJF8</accession>